<dbReference type="InParanoid" id="D8UEK1"/>
<sequence>MNLSRALSLDIDKDHDAGLDLLPLDDLRGPLNEDDIAFLEAWVDFTVDSDHQYKETKLSYEGDIEVRPETLVLATRKFALIQRLALLKSDDLPSGPDYKTYGNAVFSPRPSKKALFSETHFSFNPLFGAPFEDAHDVNSNEEDDEAPLLRRLHQEHLSYEYEALMRADMRDLEAHGLIHWTPDELVDAALARDFNDFNDDGNGSDIHEPHSPITPRFDDCSPRGDCNSCRSDSNGGPDGIPIQRRNPAHPPRTKPPSPLAAVVSLTAPEYEVAGEEVAEGGEVCPSPGTPAARCTPLSYRRVSTPPGNAVAEVERPMEDNGGGRAVAAAATATAAVAASVPAPGNDDGNPTNNDVGLAAAAEEGRAAAAAAAAAAGAVVAAATKGDSDDVADDDAAWRRLLDGMPELPYEYEALMRADMRDLEEFNLIYWTPDELVEAALTRDLCQQPPAATDPWVTRDNCNPEKPSCLTSTAIDAQRCHDGIDVKKPTPESGEGDFWWLGDSGWYGSGSGSGSAIMARSFCCTAPKTSEWSSTLALLGAPCLSVPTDFCSTPVRPSTPDGNVTVTPPRSFPRAPPSSSVAAEVTVAAAAAAAAARTVAWMMASGTPAIKGSETYSADGRGNGANESDLPDGGGGGGGGREVGNSSADGDGSRVKVQNDGYGNGGKVDVDEDDAAWHRFLGTLDEMPYEYEALMRADMRDLEEFNLIYWTPDELVEAALARECAVVF</sequence>
<feature type="compositionally biased region" description="Basic and acidic residues" evidence="1">
    <location>
        <begin position="205"/>
        <end position="219"/>
    </location>
</feature>
<feature type="region of interest" description="Disordered" evidence="1">
    <location>
        <begin position="554"/>
        <end position="577"/>
    </location>
</feature>
<dbReference type="GeneID" id="9622826"/>
<reference evidence="2 3" key="1">
    <citation type="journal article" date="2010" name="Science">
        <title>Genomic analysis of organismal complexity in the multicellular green alga Volvox carteri.</title>
        <authorList>
            <person name="Prochnik S.E."/>
            <person name="Umen J."/>
            <person name="Nedelcu A.M."/>
            <person name="Hallmann A."/>
            <person name="Miller S.M."/>
            <person name="Nishii I."/>
            <person name="Ferris P."/>
            <person name="Kuo A."/>
            <person name="Mitros T."/>
            <person name="Fritz-Laylin L.K."/>
            <person name="Hellsten U."/>
            <person name="Chapman J."/>
            <person name="Simakov O."/>
            <person name="Rensing S.A."/>
            <person name="Terry A."/>
            <person name="Pangilinan J."/>
            <person name="Kapitonov V."/>
            <person name="Jurka J."/>
            <person name="Salamov A."/>
            <person name="Shapiro H."/>
            <person name="Schmutz J."/>
            <person name="Grimwood J."/>
            <person name="Lindquist E."/>
            <person name="Lucas S."/>
            <person name="Grigoriev I.V."/>
            <person name="Schmitt R."/>
            <person name="Kirk D."/>
            <person name="Rokhsar D.S."/>
        </authorList>
    </citation>
    <scope>NUCLEOTIDE SEQUENCE [LARGE SCALE GENOMIC DNA]</scope>
    <source>
        <strain evidence="3">f. Nagariensis / Eve</strain>
    </source>
</reference>
<protein>
    <submittedName>
        <fullName evidence="2">Uncharacterized protein</fullName>
    </submittedName>
</protein>
<dbReference type="RefSeq" id="XP_002957095.1">
    <property type="nucleotide sequence ID" value="XM_002957049.1"/>
</dbReference>
<accession>D8UEK1</accession>
<dbReference type="OrthoDB" id="10408796at2759"/>
<gene>
    <name evidence="2" type="ORF">VOLCADRAFT_98145</name>
</gene>
<organism evidence="3">
    <name type="scientific">Volvox carteri f. nagariensis</name>
    <dbReference type="NCBI Taxonomy" id="3068"/>
    <lineage>
        <taxon>Eukaryota</taxon>
        <taxon>Viridiplantae</taxon>
        <taxon>Chlorophyta</taxon>
        <taxon>core chlorophytes</taxon>
        <taxon>Chlorophyceae</taxon>
        <taxon>CS clade</taxon>
        <taxon>Chlamydomonadales</taxon>
        <taxon>Volvocaceae</taxon>
        <taxon>Volvox</taxon>
    </lineage>
</organism>
<dbReference type="EMBL" id="GL378389">
    <property type="protein sequence ID" value="EFJ41897.1"/>
    <property type="molecule type" value="Genomic_DNA"/>
</dbReference>
<evidence type="ECO:0000313" key="2">
    <source>
        <dbReference type="EMBL" id="EFJ41897.1"/>
    </source>
</evidence>
<dbReference type="AlphaFoldDB" id="D8UEK1"/>
<keyword evidence="3" id="KW-1185">Reference proteome</keyword>
<feature type="compositionally biased region" description="Gly residues" evidence="1">
    <location>
        <begin position="631"/>
        <end position="641"/>
    </location>
</feature>
<dbReference type="Proteomes" id="UP000001058">
    <property type="component" value="Unassembled WGS sequence"/>
</dbReference>
<feature type="compositionally biased region" description="Pro residues" evidence="1">
    <location>
        <begin position="248"/>
        <end position="257"/>
    </location>
</feature>
<feature type="region of interest" description="Disordered" evidence="1">
    <location>
        <begin position="610"/>
        <end position="667"/>
    </location>
</feature>
<evidence type="ECO:0000256" key="1">
    <source>
        <dbReference type="SAM" id="MobiDB-lite"/>
    </source>
</evidence>
<feature type="region of interest" description="Disordered" evidence="1">
    <location>
        <begin position="226"/>
        <end position="257"/>
    </location>
</feature>
<name>D8UEK1_VOLCA</name>
<feature type="region of interest" description="Disordered" evidence="1">
    <location>
        <begin position="200"/>
        <end position="219"/>
    </location>
</feature>
<dbReference type="KEGG" id="vcn:VOLCADRAFT_98145"/>
<evidence type="ECO:0000313" key="3">
    <source>
        <dbReference type="Proteomes" id="UP000001058"/>
    </source>
</evidence>
<proteinExistence type="predicted"/>